<accession>A0AAD7DQN4</accession>
<keyword evidence="3" id="KW-1185">Reference proteome</keyword>
<gene>
    <name evidence="2" type="ORF">B0H16DRAFT_1706292</name>
</gene>
<dbReference type="Proteomes" id="UP001215598">
    <property type="component" value="Unassembled WGS sequence"/>
</dbReference>
<proteinExistence type="predicted"/>
<feature type="compositionally biased region" description="Basic and acidic residues" evidence="1">
    <location>
        <begin position="172"/>
        <end position="183"/>
    </location>
</feature>
<dbReference type="EMBL" id="JARKIB010000618">
    <property type="protein sequence ID" value="KAJ7697081.1"/>
    <property type="molecule type" value="Genomic_DNA"/>
</dbReference>
<protein>
    <submittedName>
        <fullName evidence="2">Uncharacterized protein</fullName>
    </submittedName>
</protein>
<feature type="compositionally biased region" description="Basic and acidic residues" evidence="1">
    <location>
        <begin position="237"/>
        <end position="252"/>
    </location>
</feature>
<reference evidence="2" key="1">
    <citation type="submission" date="2023-03" db="EMBL/GenBank/DDBJ databases">
        <title>Massive genome expansion in bonnet fungi (Mycena s.s.) driven by repeated elements and novel gene families across ecological guilds.</title>
        <authorList>
            <consortium name="Lawrence Berkeley National Laboratory"/>
            <person name="Harder C.B."/>
            <person name="Miyauchi S."/>
            <person name="Viragh M."/>
            <person name="Kuo A."/>
            <person name="Thoen E."/>
            <person name="Andreopoulos B."/>
            <person name="Lu D."/>
            <person name="Skrede I."/>
            <person name="Drula E."/>
            <person name="Henrissat B."/>
            <person name="Morin E."/>
            <person name="Kohler A."/>
            <person name="Barry K."/>
            <person name="LaButti K."/>
            <person name="Morin E."/>
            <person name="Salamov A."/>
            <person name="Lipzen A."/>
            <person name="Mereny Z."/>
            <person name="Hegedus B."/>
            <person name="Baldrian P."/>
            <person name="Stursova M."/>
            <person name="Weitz H."/>
            <person name="Taylor A."/>
            <person name="Grigoriev I.V."/>
            <person name="Nagy L.G."/>
            <person name="Martin F."/>
            <person name="Kauserud H."/>
        </authorList>
    </citation>
    <scope>NUCLEOTIDE SEQUENCE</scope>
    <source>
        <strain evidence="2">CBHHK182m</strain>
    </source>
</reference>
<feature type="compositionally biased region" description="Gly residues" evidence="1">
    <location>
        <begin position="129"/>
        <end position="139"/>
    </location>
</feature>
<comment type="caution">
    <text evidence="2">The sequence shown here is derived from an EMBL/GenBank/DDBJ whole genome shotgun (WGS) entry which is preliminary data.</text>
</comment>
<organism evidence="2 3">
    <name type="scientific">Mycena metata</name>
    <dbReference type="NCBI Taxonomy" id="1033252"/>
    <lineage>
        <taxon>Eukaryota</taxon>
        <taxon>Fungi</taxon>
        <taxon>Dikarya</taxon>
        <taxon>Basidiomycota</taxon>
        <taxon>Agaricomycotina</taxon>
        <taxon>Agaricomycetes</taxon>
        <taxon>Agaricomycetidae</taxon>
        <taxon>Agaricales</taxon>
        <taxon>Marasmiineae</taxon>
        <taxon>Mycenaceae</taxon>
        <taxon>Mycena</taxon>
    </lineage>
</organism>
<evidence type="ECO:0000313" key="3">
    <source>
        <dbReference type="Proteomes" id="UP001215598"/>
    </source>
</evidence>
<evidence type="ECO:0000313" key="2">
    <source>
        <dbReference type="EMBL" id="KAJ7697081.1"/>
    </source>
</evidence>
<evidence type="ECO:0000256" key="1">
    <source>
        <dbReference type="SAM" id="MobiDB-lite"/>
    </source>
</evidence>
<sequence length="261" mass="27175">MLASGWRSSSRTFLLFTSVLKESGGTRPISGVADVGAAARKTLGAGEGTRWGAREREHVGGRGRGKTSGTRRKCWGETLAARGGRRWERGGGKTSGARGRRWGGGKTLREDVGGAGGKTLGARGREDIGGAGKTLGGGKTLREDVGGAGRKTLGARGRDDIGGAGKTLGRGENVEGGRWRRGGEYVGGAGEGRHRGRGEDVGRRENVEGGPLLGTPQLSKGDRLTGLGLRDGNVSDTKVRYGPERSARRSELEWTGGISKK</sequence>
<feature type="region of interest" description="Disordered" evidence="1">
    <location>
        <begin position="85"/>
        <end position="261"/>
    </location>
</feature>
<dbReference type="AlphaFoldDB" id="A0AAD7DQN4"/>
<feature type="compositionally biased region" description="Basic and acidic residues" evidence="1">
    <location>
        <begin position="191"/>
        <end position="207"/>
    </location>
</feature>
<name>A0AAD7DQN4_9AGAR</name>